<name>A0A0R1MJ22_9LACO</name>
<comment type="caution">
    <text evidence="1">The sequence shown here is derived from an EMBL/GenBank/DDBJ whole genome shotgun (WGS) entry which is preliminary data.</text>
</comment>
<accession>A0A0R1MJ22</accession>
<dbReference type="EMBL" id="AZDX01000003">
    <property type="protein sequence ID" value="KRL07966.1"/>
    <property type="molecule type" value="Genomic_DNA"/>
</dbReference>
<dbReference type="STRING" id="1423759.FC92_GL001035"/>
<evidence type="ECO:0000313" key="2">
    <source>
        <dbReference type="Proteomes" id="UP000051448"/>
    </source>
</evidence>
<dbReference type="RefSeq" id="WP_057868749.1">
    <property type="nucleotide sequence ID" value="NZ_AZDX01000003.1"/>
</dbReference>
<gene>
    <name evidence="1" type="ORF">FC92_GL001035</name>
</gene>
<reference evidence="1 2" key="1">
    <citation type="journal article" date="2015" name="Genome Announc.">
        <title>Expanding the biotechnology potential of lactobacilli through comparative genomics of 213 strains and associated genera.</title>
        <authorList>
            <person name="Sun Z."/>
            <person name="Harris H.M."/>
            <person name="McCann A."/>
            <person name="Guo C."/>
            <person name="Argimon S."/>
            <person name="Zhang W."/>
            <person name="Yang X."/>
            <person name="Jeffery I.B."/>
            <person name="Cooney J.C."/>
            <person name="Kagawa T.F."/>
            <person name="Liu W."/>
            <person name="Song Y."/>
            <person name="Salvetti E."/>
            <person name="Wrobel A."/>
            <person name="Rasinkangas P."/>
            <person name="Parkhill J."/>
            <person name="Rea M.C."/>
            <person name="O'Sullivan O."/>
            <person name="Ritari J."/>
            <person name="Douillard F.P."/>
            <person name="Paul Ross R."/>
            <person name="Yang R."/>
            <person name="Briner A.E."/>
            <person name="Felis G.E."/>
            <person name="de Vos W.M."/>
            <person name="Barrangou R."/>
            <person name="Klaenhammer T.R."/>
            <person name="Caufield P.W."/>
            <person name="Cui Y."/>
            <person name="Zhang H."/>
            <person name="O'Toole P.W."/>
        </authorList>
    </citation>
    <scope>NUCLEOTIDE SEQUENCE [LARGE SCALE GENOMIC DNA]</scope>
    <source>
        <strain evidence="1 2">DSM 19519</strain>
    </source>
</reference>
<sequence length="100" mass="11685">MNDVADLDKNAAKDLVKKGEMFWTIMMSDMGTGAVKIKYLQLAKPSEEHVSRFDWSDSREKATKFLNFNETVRIFKQVFEATHLPITMAFCGWYLEREEK</sequence>
<keyword evidence="2" id="KW-1185">Reference proteome</keyword>
<organism evidence="1 2">
    <name type="scientific">Liquorilactobacillus hordei DSM 19519</name>
    <dbReference type="NCBI Taxonomy" id="1423759"/>
    <lineage>
        <taxon>Bacteria</taxon>
        <taxon>Bacillati</taxon>
        <taxon>Bacillota</taxon>
        <taxon>Bacilli</taxon>
        <taxon>Lactobacillales</taxon>
        <taxon>Lactobacillaceae</taxon>
        <taxon>Liquorilactobacillus</taxon>
    </lineage>
</organism>
<evidence type="ECO:0000313" key="1">
    <source>
        <dbReference type="EMBL" id="KRL07966.1"/>
    </source>
</evidence>
<dbReference type="Proteomes" id="UP000051448">
    <property type="component" value="Unassembled WGS sequence"/>
</dbReference>
<protein>
    <submittedName>
        <fullName evidence="1">Uncharacterized protein</fullName>
    </submittedName>
</protein>
<dbReference type="AlphaFoldDB" id="A0A0R1MJ22"/>
<dbReference type="GeneID" id="98309571"/>
<proteinExistence type="predicted"/>
<dbReference type="PATRIC" id="fig|1423759.3.peg.1091"/>